<keyword evidence="1" id="KW-0812">Transmembrane</keyword>
<gene>
    <name evidence="2" type="ORF">MHI_LOCUS368975</name>
</gene>
<evidence type="ECO:0000313" key="2">
    <source>
        <dbReference type="EMBL" id="CAD1473278.1"/>
    </source>
</evidence>
<dbReference type="AlphaFoldDB" id="A0A6V7H2H2"/>
<evidence type="ECO:0000256" key="1">
    <source>
        <dbReference type="SAM" id="Phobius"/>
    </source>
</evidence>
<evidence type="ECO:0000313" key="3">
    <source>
        <dbReference type="Proteomes" id="UP000752696"/>
    </source>
</evidence>
<comment type="caution">
    <text evidence="2">The sequence shown here is derived from an EMBL/GenBank/DDBJ whole genome shotgun (WGS) entry which is preliminary data.</text>
</comment>
<dbReference type="EMBL" id="CAJDYZ010006356">
    <property type="protein sequence ID" value="CAD1473278.1"/>
    <property type="molecule type" value="Genomic_DNA"/>
</dbReference>
<accession>A0A6V7H2H2</accession>
<sequence length="76" mass="8805">MDLIMSSWSIIAAVLAVLAVVYYRATRNFAFFKKHGIPYAKPIPFLGSMWEMFFQRISFADLAEKLYNLDSDSKYV</sequence>
<organism evidence="2 3">
    <name type="scientific">Heterotrigona itama</name>
    <dbReference type="NCBI Taxonomy" id="395501"/>
    <lineage>
        <taxon>Eukaryota</taxon>
        <taxon>Metazoa</taxon>
        <taxon>Ecdysozoa</taxon>
        <taxon>Arthropoda</taxon>
        <taxon>Hexapoda</taxon>
        <taxon>Insecta</taxon>
        <taxon>Pterygota</taxon>
        <taxon>Neoptera</taxon>
        <taxon>Endopterygota</taxon>
        <taxon>Hymenoptera</taxon>
        <taxon>Apocrita</taxon>
        <taxon>Aculeata</taxon>
        <taxon>Apoidea</taxon>
        <taxon>Anthophila</taxon>
        <taxon>Apidae</taxon>
        <taxon>Heterotrigona</taxon>
    </lineage>
</organism>
<feature type="non-terminal residue" evidence="2">
    <location>
        <position position="76"/>
    </location>
</feature>
<proteinExistence type="predicted"/>
<name>A0A6V7H2H2_9HYME</name>
<keyword evidence="1" id="KW-0472">Membrane</keyword>
<evidence type="ECO:0008006" key="4">
    <source>
        <dbReference type="Google" id="ProtNLM"/>
    </source>
</evidence>
<keyword evidence="3" id="KW-1185">Reference proteome</keyword>
<keyword evidence="1" id="KW-1133">Transmembrane helix</keyword>
<dbReference type="OrthoDB" id="2789670at2759"/>
<feature type="transmembrane region" description="Helical" evidence="1">
    <location>
        <begin position="6"/>
        <end position="25"/>
    </location>
</feature>
<dbReference type="Proteomes" id="UP000752696">
    <property type="component" value="Unassembled WGS sequence"/>
</dbReference>
<reference evidence="2" key="1">
    <citation type="submission" date="2020-07" db="EMBL/GenBank/DDBJ databases">
        <authorList>
            <person name="Nazaruddin N."/>
        </authorList>
    </citation>
    <scope>NUCLEOTIDE SEQUENCE</scope>
</reference>
<protein>
    <recommendedName>
        <fullName evidence="4">Cytochrome P450</fullName>
    </recommendedName>
</protein>